<evidence type="ECO:0000313" key="1">
    <source>
        <dbReference type="EMBL" id="EKO16533.1"/>
    </source>
</evidence>
<gene>
    <name evidence="1" type="ORF">LEP1GSC081_2885</name>
</gene>
<reference evidence="1 2" key="1">
    <citation type="submission" date="2012-10" db="EMBL/GenBank/DDBJ databases">
        <authorList>
            <person name="Harkins D.M."/>
            <person name="Durkin A.S."/>
            <person name="Brinkac L.M."/>
            <person name="Selengut J.D."/>
            <person name="Sanka R."/>
            <person name="DePew J."/>
            <person name="Purushe J."/>
            <person name="Peacock S.J."/>
            <person name="Thaipadungpanit J."/>
            <person name="Wuthiekanun V.W."/>
            <person name="Day N.P."/>
            <person name="Vinetz J.M."/>
            <person name="Sutton G.G."/>
            <person name="Nelson W.C."/>
            <person name="Fouts D.E."/>
        </authorList>
    </citation>
    <scope>NUCLEOTIDE SEQUENCE [LARGE SCALE GENOMIC DNA]</scope>
    <source>
        <strain evidence="1 2">H1</strain>
    </source>
</reference>
<sequence>MANLFQNLEYAIVFKKVSHYALDVMTENFRIFAKKAVDFGRYFHAPE</sequence>
<comment type="caution">
    <text evidence="1">The sequence shown here is derived from an EMBL/GenBank/DDBJ whole genome shotgun (WGS) entry which is preliminary data.</text>
</comment>
<name>A0A0E2BH47_9LEPT</name>
<dbReference type="EMBL" id="AHMY02000025">
    <property type="protein sequence ID" value="EKO16533.1"/>
    <property type="molecule type" value="Genomic_DNA"/>
</dbReference>
<evidence type="ECO:0000313" key="2">
    <source>
        <dbReference type="Proteomes" id="UP000006253"/>
    </source>
</evidence>
<protein>
    <submittedName>
        <fullName evidence="1">Uncharacterized protein</fullName>
    </submittedName>
</protein>
<dbReference type="AlphaFoldDB" id="A0A0E2BH47"/>
<proteinExistence type="predicted"/>
<organism evidence="1 2">
    <name type="scientific">Leptospira kirschneri str. H1</name>
    <dbReference type="NCBI Taxonomy" id="1049966"/>
    <lineage>
        <taxon>Bacteria</taxon>
        <taxon>Pseudomonadati</taxon>
        <taxon>Spirochaetota</taxon>
        <taxon>Spirochaetia</taxon>
        <taxon>Leptospirales</taxon>
        <taxon>Leptospiraceae</taxon>
        <taxon>Leptospira</taxon>
    </lineage>
</organism>
<dbReference type="Proteomes" id="UP000006253">
    <property type="component" value="Unassembled WGS sequence"/>
</dbReference>
<accession>A0A0E2BH47</accession>